<dbReference type="AlphaFoldDB" id="A0A5K3F618"/>
<dbReference type="SMART" id="SM00219">
    <property type="entry name" value="TyrKc"/>
    <property type="match status" value="1"/>
</dbReference>
<dbReference type="InterPro" id="IPR050449">
    <property type="entry name" value="Ephrin_rcpt_TKs"/>
</dbReference>
<reference evidence="11" key="1">
    <citation type="submission" date="2019-11" db="UniProtKB">
        <authorList>
            <consortium name="WormBaseParasite"/>
        </authorList>
    </citation>
    <scope>IDENTIFICATION</scope>
</reference>
<evidence type="ECO:0000259" key="10">
    <source>
        <dbReference type="PROSITE" id="PS51550"/>
    </source>
</evidence>
<dbReference type="Gene3D" id="1.10.510.10">
    <property type="entry name" value="Transferase(Phosphotransferase) domain 1"/>
    <property type="match status" value="1"/>
</dbReference>
<evidence type="ECO:0000256" key="2">
    <source>
        <dbReference type="ARBA" id="ARBA00022692"/>
    </source>
</evidence>
<dbReference type="PANTHER" id="PTHR46877:SF14">
    <property type="entry name" value="RECEPTOR PROTEIN-TYROSINE KINASE"/>
    <property type="match status" value="1"/>
</dbReference>
<dbReference type="InterPro" id="IPR001245">
    <property type="entry name" value="Ser-Thr/Tyr_kinase_cat_dom"/>
</dbReference>
<dbReference type="InterPro" id="IPR000719">
    <property type="entry name" value="Prot_kinase_dom"/>
</dbReference>
<keyword evidence="3" id="KW-0547">Nucleotide-binding</keyword>
<evidence type="ECO:0000256" key="7">
    <source>
        <dbReference type="ARBA" id="ARBA00023170"/>
    </source>
</evidence>
<dbReference type="Gene3D" id="2.60.40.1770">
    <property type="entry name" value="ephrin a2 ectodomain"/>
    <property type="match status" value="1"/>
</dbReference>
<evidence type="ECO:0000313" key="11">
    <source>
        <dbReference type="WBParaSite" id="MCU_005716-RA"/>
    </source>
</evidence>
<dbReference type="InterPro" id="IPR003961">
    <property type="entry name" value="FN3_dom"/>
</dbReference>
<evidence type="ECO:0000256" key="1">
    <source>
        <dbReference type="ARBA" id="ARBA00004167"/>
    </source>
</evidence>
<dbReference type="GO" id="GO:0030425">
    <property type="term" value="C:dendrite"/>
    <property type="evidence" value="ECO:0007669"/>
    <property type="project" value="TreeGrafter"/>
</dbReference>
<protein>
    <submittedName>
        <fullName evidence="11">Receptor protein-tyrosine kinase</fullName>
    </submittedName>
</protein>
<proteinExistence type="predicted"/>
<evidence type="ECO:0000256" key="4">
    <source>
        <dbReference type="ARBA" id="ARBA00022840"/>
    </source>
</evidence>
<dbReference type="WBParaSite" id="MCU_005716-RA">
    <property type="protein sequence ID" value="MCU_005716-RA"/>
    <property type="gene ID" value="MCU_005716"/>
</dbReference>
<dbReference type="CDD" id="cd00063">
    <property type="entry name" value="FN3"/>
    <property type="match status" value="1"/>
</dbReference>
<sequence length="800" mass="87487">MRLAVRDLGSCLMLDRIRVYHLSCPAWQVGFMLLPETPAGHDAEVREIQGQCVEGAQPVLVNQSGGLDYGRPSESIGVKPSFCKANGQWHVLEHSACECLPGFEPSLQDNACSGCPDSTYKPLAGPEACRFCPPTSSSEASTASTKCVCSRPLFTWHVISESGIGVCAPDLPRPGDLEVVEKNAERIVITWKPLINGKMPIPVAISCIDCQADEAVYVPGSVVDGSRVTVLGLRINRTYTFAFRSCLNKEDVLDSCDLRASHLTVKAGEYPSKRLAPHRGRQTLNATGTQFKENSSVAMVFHALLGSTVFICVTLAFVSGAMLLHRRYNRRQPPKRQYEFINNIGKTPSRPIPIQTHNTGYGNSLFQVGHVEFHQLPIISRDSIEISKYLGNGRFGEVYLGLLKPSLALATDEFRTPGHTVGPTKLFLRSLTDLDSAVSIATAVAEIATAIKHPQVVECYGIVKGMTPNLLVYEFMELGRLDIFLLSEISRAECDRSKNEIASSAPSPMLSTRVLFRMLRDIAAGCSFLASLAIQNLQINSSAVVVASDYSCKLQIKTWFQESTPTTDHPASPSLSCSLAAFLGITPPLSKVILVHEGDQVIVPGVLKLPPDVLPSTLFGALISTIKSSSNGIQAANNESTASSVKSFGWIQLEVLLAGVFCQRCVLLCGLPDDVELKPFQKTFVWRDQSGLVENVVALIACWFSNEFLGYMLRSCLEDDATRRPCFDEVENHLQKYLADGGRGPSNKISAVIHRDDTLPVPKLTTFPEIYSQKMPAKWNNLHLAGPCEDMNRFYASDTV</sequence>
<dbReference type="InterPro" id="IPR020635">
    <property type="entry name" value="Tyr_kinase_cat_dom"/>
</dbReference>
<dbReference type="GO" id="GO:0007411">
    <property type="term" value="P:axon guidance"/>
    <property type="evidence" value="ECO:0007669"/>
    <property type="project" value="TreeGrafter"/>
</dbReference>
<evidence type="ECO:0000259" key="9">
    <source>
        <dbReference type="PROSITE" id="PS50011"/>
    </source>
</evidence>
<dbReference type="SUPFAM" id="SSF56112">
    <property type="entry name" value="Protein kinase-like (PK-like)"/>
    <property type="match status" value="1"/>
</dbReference>
<feature type="domain" description="Protein kinase" evidence="9">
    <location>
        <begin position="384"/>
        <end position="738"/>
    </location>
</feature>
<organism evidence="11">
    <name type="scientific">Mesocestoides corti</name>
    <name type="common">Flatworm</name>
    <dbReference type="NCBI Taxonomy" id="53468"/>
    <lineage>
        <taxon>Eukaryota</taxon>
        <taxon>Metazoa</taxon>
        <taxon>Spiralia</taxon>
        <taxon>Lophotrochozoa</taxon>
        <taxon>Platyhelminthes</taxon>
        <taxon>Cestoda</taxon>
        <taxon>Eucestoda</taxon>
        <taxon>Cyclophyllidea</taxon>
        <taxon>Mesocestoididae</taxon>
        <taxon>Mesocestoides</taxon>
    </lineage>
</organism>
<evidence type="ECO:0000256" key="6">
    <source>
        <dbReference type="ARBA" id="ARBA00023136"/>
    </source>
</evidence>
<dbReference type="Gene3D" id="2.10.50.10">
    <property type="entry name" value="Tumor Necrosis Factor Receptor, subunit A, domain 2"/>
    <property type="match status" value="1"/>
</dbReference>
<keyword evidence="2 8" id="KW-0812">Transmembrane</keyword>
<keyword evidence="4" id="KW-0067">ATP-binding</keyword>
<dbReference type="GO" id="GO:0005005">
    <property type="term" value="F:transmembrane-ephrin receptor activity"/>
    <property type="evidence" value="ECO:0007669"/>
    <property type="project" value="TreeGrafter"/>
</dbReference>
<dbReference type="GO" id="GO:0005886">
    <property type="term" value="C:plasma membrane"/>
    <property type="evidence" value="ECO:0007669"/>
    <property type="project" value="TreeGrafter"/>
</dbReference>
<feature type="domain" description="Eph LBD" evidence="10">
    <location>
        <begin position="1"/>
        <end position="29"/>
    </location>
</feature>
<keyword evidence="6 8" id="KW-0472">Membrane</keyword>
<dbReference type="PANTHER" id="PTHR46877">
    <property type="entry name" value="EPH RECEPTOR A5"/>
    <property type="match status" value="1"/>
</dbReference>
<evidence type="ECO:0000256" key="5">
    <source>
        <dbReference type="ARBA" id="ARBA00022989"/>
    </source>
</evidence>
<dbReference type="GO" id="GO:0005524">
    <property type="term" value="F:ATP binding"/>
    <property type="evidence" value="ECO:0007669"/>
    <property type="project" value="UniProtKB-KW"/>
</dbReference>
<keyword evidence="7" id="KW-0675">Receptor</keyword>
<dbReference type="PROSITE" id="PS51550">
    <property type="entry name" value="EPH_LBD"/>
    <property type="match status" value="1"/>
</dbReference>
<evidence type="ECO:0000256" key="8">
    <source>
        <dbReference type="SAM" id="Phobius"/>
    </source>
</evidence>
<dbReference type="SUPFAM" id="SSF49265">
    <property type="entry name" value="Fibronectin type III"/>
    <property type="match status" value="1"/>
</dbReference>
<dbReference type="InterPro" id="IPR011009">
    <property type="entry name" value="Kinase-like_dom_sf"/>
</dbReference>
<keyword evidence="5 8" id="KW-1133">Transmembrane helix</keyword>
<feature type="transmembrane region" description="Helical" evidence="8">
    <location>
        <begin position="299"/>
        <end position="324"/>
    </location>
</feature>
<dbReference type="Pfam" id="PF07714">
    <property type="entry name" value="PK_Tyr_Ser-Thr"/>
    <property type="match status" value="1"/>
</dbReference>
<dbReference type="InterPro" id="IPR036116">
    <property type="entry name" value="FN3_sf"/>
</dbReference>
<evidence type="ECO:0000256" key="3">
    <source>
        <dbReference type="ARBA" id="ARBA00022741"/>
    </source>
</evidence>
<name>A0A5K3F618_MESCO</name>
<dbReference type="InterPro" id="IPR001090">
    <property type="entry name" value="Ephrin_rcpt_lig-bd_dom"/>
</dbReference>
<dbReference type="PROSITE" id="PS50011">
    <property type="entry name" value="PROTEIN_KINASE_DOM"/>
    <property type="match status" value="1"/>
</dbReference>
<dbReference type="Gene3D" id="2.60.120.260">
    <property type="entry name" value="Galactose-binding domain-like"/>
    <property type="match status" value="1"/>
</dbReference>
<accession>A0A5K3F618</accession>
<comment type="subcellular location">
    <subcellularLocation>
        <location evidence="1">Membrane</location>
        <topology evidence="1">Single-pass membrane protein</topology>
    </subcellularLocation>
</comment>